<evidence type="ECO:0000313" key="7">
    <source>
        <dbReference type="Proteomes" id="UP000310754"/>
    </source>
</evidence>
<dbReference type="Pfam" id="PF13407">
    <property type="entry name" value="Peripla_BP_4"/>
    <property type="match status" value="1"/>
</dbReference>
<evidence type="ECO:0000313" key="6">
    <source>
        <dbReference type="EMBL" id="THF47534.1"/>
    </source>
</evidence>
<dbReference type="InterPro" id="IPR025997">
    <property type="entry name" value="SBP_2_dom"/>
</dbReference>
<feature type="chain" id="PRO_5020268779" evidence="4">
    <location>
        <begin position="21"/>
        <end position="309"/>
    </location>
</feature>
<dbReference type="InterPro" id="IPR028082">
    <property type="entry name" value="Peripla_BP_I"/>
</dbReference>
<dbReference type="PANTHER" id="PTHR46847:SF1">
    <property type="entry name" value="D-ALLOSE-BINDING PERIPLASMIC PROTEIN-RELATED"/>
    <property type="match status" value="1"/>
</dbReference>
<protein>
    <submittedName>
        <fullName evidence="6">Sugar ABC transporter substrate-binding protein</fullName>
    </submittedName>
</protein>
<gene>
    <name evidence="6" type="ORF">E6C51_17580</name>
</gene>
<dbReference type="SUPFAM" id="SSF53822">
    <property type="entry name" value="Periplasmic binding protein-like I"/>
    <property type="match status" value="1"/>
</dbReference>
<evidence type="ECO:0000259" key="5">
    <source>
        <dbReference type="Pfam" id="PF13407"/>
    </source>
</evidence>
<keyword evidence="7" id="KW-1185">Reference proteome</keyword>
<evidence type="ECO:0000256" key="3">
    <source>
        <dbReference type="ARBA" id="ARBA00022729"/>
    </source>
</evidence>
<evidence type="ECO:0000256" key="4">
    <source>
        <dbReference type="SAM" id="SignalP"/>
    </source>
</evidence>
<comment type="similarity">
    <text evidence="2">Belongs to the bacterial solute-binding protein 2 family.</text>
</comment>
<dbReference type="Gene3D" id="3.40.50.2300">
    <property type="match status" value="2"/>
</dbReference>
<dbReference type="PANTHER" id="PTHR46847">
    <property type="entry name" value="D-ALLOSE-BINDING PERIPLASMIC PROTEIN-RELATED"/>
    <property type="match status" value="1"/>
</dbReference>
<feature type="signal peptide" evidence="4">
    <location>
        <begin position="1"/>
        <end position="20"/>
    </location>
</feature>
<dbReference type="RefSeq" id="WP_146936536.1">
    <property type="nucleotide sequence ID" value="NZ_SSOA01000012.1"/>
</dbReference>
<feature type="domain" description="Periplasmic binding protein" evidence="5">
    <location>
        <begin position="24"/>
        <end position="283"/>
    </location>
</feature>
<comment type="subcellular location">
    <subcellularLocation>
        <location evidence="1">Cell envelope</location>
    </subcellularLocation>
</comment>
<comment type="caution">
    <text evidence="6">The sequence shown here is derived from an EMBL/GenBank/DDBJ whole genome shotgun (WGS) entry which is preliminary data.</text>
</comment>
<dbReference type="AlphaFoldDB" id="A0A4S3ZPT8"/>
<dbReference type="EMBL" id="SSOA01000012">
    <property type="protein sequence ID" value="THF47534.1"/>
    <property type="molecule type" value="Genomic_DNA"/>
</dbReference>
<name>A0A4S3ZPT8_9HYPH</name>
<evidence type="ECO:0000256" key="2">
    <source>
        <dbReference type="ARBA" id="ARBA00007639"/>
    </source>
</evidence>
<proteinExistence type="inferred from homology"/>
<sequence>MRSVVTLSVVLSLAATPAFSTTLGFAIANSSDTFQSGLLKAVEDAGKKAGATVKVADAKADPATQMEQIKTLIASKPDALIAAIIDSDMGAEVSKLATAANVPLVFVNNTPANADNLPPKETLVASEEVQAATLQGKEVCRLLNGKGKAVILTGPLYHSAARTRTSVVQKIFSEAPCNGIQVVERQSADWETDLAAQQMREWLKAGVTFDAVIANNDSMALGAIEAMKQNGMDMKKIVVAGIDATADGKKAMMAGDLAVTVLQDADNLGKSSVDAAMKLASGETVPPRINVAFKLVTPANLDQFVAKTQ</sequence>
<dbReference type="GO" id="GO:0030246">
    <property type="term" value="F:carbohydrate binding"/>
    <property type="evidence" value="ECO:0007669"/>
    <property type="project" value="UniProtKB-ARBA"/>
</dbReference>
<dbReference type="GO" id="GO:0030313">
    <property type="term" value="C:cell envelope"/>
    <property type="evidence" value="ECO:0007669"/>
    <property type="project" value="UniProtKB-SubCell"/>
</dbReference>
<organism evidence="6 7">
    <name type="scientific">Allorhizobium terrae</name>
    <dbReference type="NCBI Taxonomy" id="1848972"/>
    <lineage>
        <taxon>Bacteria</taxon>
        <taxon>Pseudomonadati</taxon>
        <taxon>Pseudomonadota</taxon>
        <taxon>Alphaproteobacteria</taxon>
        <taxon>Hyphomicrobiales</taxon>
        <taxon>Rhizobiaceae</taxon>
        <taxon>Rhizobium/Agrobacterium group</taxon>
        <taxon>Allorhizobium</taxon>
    </lineage>
</organism>
<reference evidence="6 7" key="1">
    <citation type="submission" date="2019-04" db="EMBL/GenBank/DDBJ databases">
        <title>Rhizobium terrae sp. nov., isolated from a paddy soil.</title>
        <authorList>
            <person name="Lin S.-Y."/>
            <person name="Hameed A."/>
            <person name="Huang H.-I."/>
            <person name="Young C.-C."/>
        </authorList>
    </citation>
    <scope>NUCLEOTIDE SEQUENCE [LARGE SCALE GENOMIC DNA]</scope>
    <source>
        <strain evidence="6 7">CC-HIH110</strain>
    </source>
</reference>
<evidence type="ECO:0000256" key="1">
    <source>
        <dbReference type="ARBA" id="ARBA00004196"/>
    </source>
</evidence>
<accession>A0A4S3ZPT8</accession>
<keyword evidence="3 4" id="KW-0732">Signal</keyword>
<dbReference type="Proteomes" id="UP000310754">
    <property type="component" value="Unassembled WGS sequence"/>
</dbReference>